<dbReference type="Gene3D" id="1.20.141.10">
    <property type="entry name" value="Chitosanase, subunit A, domain 1"/>
    <property type="match status" value="1"/>
</dbReference>
<gene>
    <name evidence="3" type="ORF">UFOVP16_44</name>
</gene>
<dbReference type="SUPFAM" id="SSF53955">
    <property type="entry name" value="Lysozyme-like"/>
    <property type="match status" value="1"/>
</dbReference>
<reference evidence="3" key="1">
    <citation type="submission" date="2020-04" db="EMBL/GenBank/DDBJ databases">
        <authorList>
            <person name="Chiriac C."/>
            <person name="Salcher M."/>
            <person name="Ghai R."/>
            <person name="Kavagutti S V."/>
        </authorList>
    </citation>
    <scope>NUCLEOTIDE SEQUENCE</scope>
</reference>
<dbReference type="InterPro" id="IPR023346">
    <property type="entry name" value="Lysozyme-like_dom_sf"/>
</dbReference>
<sequence>MASIPLIGQTTSVSDTTPSPQAQGMQVISPLGNAPGIAADGLDTLANAMSRKQSADAVANLSKSMSDAQVYWTKAQVDGQQNTSDGGNITMPNGTVIGYRQKMQNDFDNWSKTFLDGVKDPRAKNIATDQVQSLRTSVLTNAINFEAQAGIANRSDKLDEAVKGWASQAAGAKSLSDIDGLVQSAKIFIANSGFDEKTRNDKVRSAVSTIIQSANTGAMMRDPNGYKDAALRRYGIDQTPTTPASPNGNAAAIPGGFDGAVAFTLQHEGGYAAKDANGAAVNRGINQAAHPEVDVANLTQQQATDIYRRQYWNGINGDQMVAAGHGPLATAAFDTAVIAGPGKAKELLAASGGDVNKFMDLREAFLGGLVANNPDKYGRFKGAWDSRNADLRAQTGATSASPGHSTTPIDPQMQALVNQLPIDQLPGFIGAASTQQNQNQALYRSQLTVTEGDHIAAFMNGQPVPKPLSEPDYVKAYGPIEGPQRFVNYQKTQQLGADIGSMKIMPPAQMTAMVESYKPDPSKPGFELATTRYQAVAAAADQVNAARQADPVTYAIQAGIGGAKPLDFSSAANLSAGLTQRQGVAATMQGQFQAPFQMLSVPEAKTLNTAFQTMSTVQRLGYLNTIRQAVTDPTAYRTIMQQIAPDSPVTAMAGIIMSKQQPAVTPGGWFSSQASYAQQDVAGLMLEGEALINPNKMDKEDNGRGKTFPIPKEDDMRTVFTNAVGAAFAGDPNGASFAFQAVKAYYVGKAARMGVIDNSQVNSNIMQEALDAVIGGVTDINGKGEVIRPWGMQEDFFKNQAKAKFDAAMVATGLKGSTVDDFGLYGLQSAGDGKYLLKAGTGTLTDKQGNPIVIDVTPAPLPSSLFGDPQTLPAIVPPTSAVQPKTPKLNTQQPGTK</sequence>
<organism evidence="3">
    <name type="scientific">uncultured Caudovirales phage</name>
    <dbReference type="NCBI Taxonomy" id="2100421"/>
    <lineage>
        <taxon>Viruses</taxon>
        <taxon>Duplodnaviria</taxon>
        <taxon>Heunggongvirae</taxon>
        <taxon>Uroviricota</taxon>
        <taxon>Caudoviricetes</taxon>
        <taxon>Peduoviridae</taxon>
        <taxon>Maltschvirus</taxon>
        <taxon>Maltschvirus maltsch</taxon>
    </lineage>
</organism>
<accession>A0A6J5KIS0</accession>
<protein>
    <recommendedName>
        <fullName evidence="2">TtsA-like Glycoside hydrolase family 108 domain-containing protein</fullName>
    </recommendedName>
</protein>
<feature type="compositionally biased region" description="Polar residues" evidence="1">
    <location>
        <begin position="880"/>
        <end position="897"/>
    </location>
</feature>
<feature type="domain" description="TtsA-like Glycoside hydrolase family 108" evidence="2">
    <location>
        <begin position="262"/>
        <end position="340"/>
    </location>
</feature>
<dbReference type="EMBL" id="LR796155">
    <property type="protein sequence ID" value="CAB4122038.1"/>
    <property type="molecule type" value="Genomic_DNA"/>
</dbReference>
<feature type="region of interest" description="Disordered" evidence="1">
    <location>
        <begin position="1"/>
        <end position="25"/>
    </location>
</feature>
<name>A0A6J5KIS0_9CAUD</name>
<dbReference type="Pfam" id="PF05838">
    <property type="entry name" value="Glyco_hydro_108"/>
    <property type="match status" value="1"/>
</dbReference>
<evidence type="ECO:0000259" key="2">
    <source>
        <dbReference type="Pfam" id="PF05838"/>
    </source>
</evidence>
<evidence type="ECO:0000256" key="1">
    <source>
        <dbReference type="SAM" id="MobiDB-lite"/>
    </source>
</evidence>
<evidence type="ECO:0000313" key="3">
    <source>
        <dbReference type="EMBL" id="CAB4122038.1"/>
    </source>
</evidence>
<feature type="region of interest" description="Disordered" evidence="1">
    <location>
        <begin position="876"/>
        <end position="897"/>
    </location>
</feature>
<proteinExistence type="predicted"/>
<feature type="compositionally biased region" description="Polar residues" evidence="1">
    <location>
        <begin position="8"/>
        <end position="25"/>
    </location>
</feature>
<dbReference type="InterPro" id="IPR008565">
    <property type="entry name" value="TtsA-like_GH18_dom"/>
</dbReference>